<name>A0A367YS91_9ACTN</name>
<dbReference type="RefSeq" id="WP_114127658.1">
    <property type="nucleotide sequence ID" value="NZ_QOUI01000010.1"/>
</dbReference>
<evidence type="ECO:0000259" key="1">
    <source>
        <dbReference type="Pfam" id="PF00248"/>
    </source>
</evidence>
<dbReference type="PANTHER" id="PTHR42686">
    <property type="entry name" value="GH17980P-RELATED"/>
    <property type="match status" value="1"/>
</dbReference>
<dbReference type="AlphaFoldDB" id="A0A367YS91"/>
<evidence type="ECO:0000313" key="2">
    <source>
        <dbReference type="EMBL" id="RCK68688.1"/>
    </source>
</evidence>
<feature type="domain" description="NADP-dependent oxidoreductase" evidence="1">
    <location>
        <begin position="16"/>
        <end position="313"/>
    </location>
</feature>
<dbReference type="Pfam" id="PF00248">
    <property type="entry name" value="Aldo_ket_red"/>
    <property type="match status" value="1"/>
</dbReference>
<reference evidence="2 3" key="1">
    <citation type="submission" date="2018-07" db="EMBL/GenBank/DDBJ databases">
        <title>Desertimonas flava gen. nov. sp. nov.</title>
        <authorList>
            <person name="Liu S."/>
        </authorList>
    </citation>
    <scope>NUCLEOTIDE SEQUENCE [LARGE SCALE GENOMIC DNA]</scope>
    <source>
        <strain evidence="2 3">16Sb5-5</strain>
    </source>
</reference>
<dbReference type="Proteomes" id="UP000252770">
    <property type="component" value="Unassembled WGS sequence"/>
</dbReference>
<proteinExistence type="predicted"/>
<dbReference type="GO" id="GO:0005829">
    <property type="term" value="C:cytosol"/>
    <property type="evidence" value="ECO:0007669"/>
    <property type="project" value="TreeGrafter"/>
</dbReference>
<dbReference type="InterPro" id="IPR036812">
    <property type="entry name" value="NAD(P)_OxRdtase_dom_sf"/>
</dbReference>
<dbReference type="InterPro" id="IPR023210">
    <property type="entry name" value="NADP_OxRdtase_dom"/>
</dbReference>
<dbReference type="PANTHER" id="PTHR42686:SF1">
    <property type="entry name" value="GH17980P-RELATED"/>
    <property type="match status" value="1"/>
</dbReference>
<gene>
    <name evidence="2" type="ORF">DT076_15475</name>
</gene>
<dbReference type="InterPro" id="IPR020471">
    <property type="entry name" value="AKR"/>
</dbReference>
<dbReference type="GO" id="GO:0016491">
    <property type="term" value="F:oxidoreductase activity"/>
    <property type="evidence" value="ECO:0007669"/>
    <property type="project" value="InterPro"/>
</dbReference>
<protein>
    <submittedName>
        <fullName evidence="2">Aldo/keto reductase</fullName>
    </submittedName>
</protein>
<accession>A0A367YS91</accession>
<sequence>MEITTRLQSRGIELSRIGLGTAPFGNLYREVGDDGAAEAVVTAFEGGIRYFDTAPHYGLGLSERRLGRALQQLPRDEVVVSTKVGRLLRPNPDARGRDSDLFEVPDDLVRVWDFSAAGVRRSVEESLERMGLDRIDIVYLHDCDDHLEQALTEGGPELSRMRDEGLIRAWGAGMNQAPALARIARETDADVMMMAGRHTLLRQEGDELFAACDETGVAVVAVGVFNSGVLAVEEPGADTHFDYAPVTPDVLERARAIAAVCREHGTTLPAAAIAFPLREHWVTAVALGVEDAGQVRENLALAAQDVPEALFEELNERGLVGGSRWTMSWDDETEGEAQA</sequence>
<keyword evidence="3" id="KW-1185">Reference proteome</keyword>
<comment type="caution">
    <text evidence="2">The sequence shown here is derived from an EMBL/GenBank/DDBJ whole genome shotgun (WGS) entry which is preliminary data.</text>
</comment>
<organism evidence="2 3">
    <name type="scientific">Desertihabitans brevis</name>
    <dbReference type="NCBI Taxonomy" id="2268447"/>
    <lineage>
        <taxon>Bacteria</taxon>
        <taxon>Bacillati</taxon>
        <taxon>Actinomycetota</taxon>
        <taxon>Actinomycetes</taxon>
        <taxon>Propionibacteriales</taxon>
        <taxon>Propionibacteriaceae</taxon>
        <taxon>Desertihabitans</taxon>
    </lineage>
</organism>
<dbReference type="InterPro" id="IPR044477">
    <property type="entry name" value="FDH-like"/>
</dbReference>
<dbReference type="CDD" id="cd19162">
    <property type="entry name" value="AKR_FDH"/>
    <property type="match status" value="1"/>
</dbReference>
<dbReference type="Gene3D" id="3.20.20.100">
    <property type="entry name" value="NADP-dependent oxidoreductase domain"/>
    <property type="match status" value="1"/>
</dbReference>
<dbReference type="EMBL" id="QOUI01000010">
    <property type="protein sequence ID" value="RCK68688.1"/>
    <property type="molecule type" value="Genomic_DNA"/>
</dbReference>
<dbReference type="SUPFAM" id="SSF51430">
    <property type="entry name" value="NAD(P)-linked oxidoreductase"/>
    <property type="match status" value="1"/>
</dbReference>
<evidence type="ECO:0000313" key="3">
    <source>
        <dbReference type="Proteomes" id="UP000252770"/>
    </source>
</evidence>